<dbReference type="GO" id="GO:0000293">
    <property type="term" value="F:ferric-chelate reductase activity"/>
    <property type="evidence" value="ECO:0007669"/>
    <property type="project" value="TreeGrafter"/>
</dbReference>
<dbReference type="EMBL" id="MU001494">
    <property type="protein sequence ID" value="KAF2449536.1"/>
    <property type="molecule type" value="Genomic_DNA"/>
</dbReference>
<dbReference type="InterPro" id="IPR013130">
    <property type="entry name" value="Fe3_Rdtase_TM_dom"/>
</dbReference>
<feature type="transmembrane region" description="Helical" evidence="8">
    <location>
        <begin position="355"/>
        <end position="374"/>
    </location>
</feature>
<name>A0A9P4PSD6_9PLEO</name>
<evidence type="ECO:0000256" key="8">
    <source>
        <dbReference type="SAM" id="Phobius"/>
    </source>
</evidence>
<keyword evidence="6 8" id="KW-0472">Membrane</keyword>
<feature type="transmembrane region" description="Helical" evidence="8">
    <location>
        <begin position="395"/>
        <end position="417"/>
    </location>
</feature>
<dbReference type="Gene3D" id="3.40.50.80">
    <property type="entry name" value="Nucleotide-binding domain of ferredoxin-NADP reductase (FNR) module"/>
    <property type="match status" value="1"/>
</dbReference>
<dbReference type="PANTHER" id="PTHR32361">
    <property type="entry name" value="FERRIC/CUPRIC REDUCTASE TRANSMEMBRANE COMPONENT"/>
    <property type="match status" value="1"/>
</dbReference>
<protein>
    <recommendedName>
        <fullName evidence="9">Ferric oxidoreductase domain-containing protein</fullName>
    </recommendedName>
</protein>
<dbReference type="OrthoDB" id="167398at2759"/>
<feature type="compositionally biased region" description="Low complexity" evidence="7">
    <location>
        <begin position="594"/>
        <end position="604"/>
    </location>
</feature>
<accession>A0A9P4PSD6</accession>
<dbReference type="GO" id="GO:0005886">
    <property type="term" value="C:plasma membrane"/>
    <property type="evidence" value="ECO:0007669"/>
    <property type="project" value="TreeGrafter"/>
</dbReference>
<feature type="region of interest" description="Disordered" evidence="7">
    <location>
        <begin position="575"/>
        <end position="605"/>
    </location>
</feature>
<dbReference type="SFLD" id="SFLDS00052">
    <property type="entry name" value="Ferric_Reductase_Domain"/>
    <property type="match status" value="1"/>
</dbReference>
<dbReference type="Proteomes" id="UP000799764">
    <property type="component" value="Unassembled WGS sequence"/>
</dbReference>
<keyword evidence="3 8" id="KW-0812">Transmembrane</keyword>
<evidence type="ECO:0000256" key="1">
    <source>
        <dbReference type="ARBA" id="ARBA00004141"/>
    </source>
</evidence>
<dbReference type="GO" id="GO:0015677">
    <property type="term" value="P:copper ion import"/>
    <property type="evidence" value="ECO:0007669"/>
    <property type="project" value="TreeGrafter"/>
</dbReference>
<feature type="transmembrane region" description="Helical" evidence="8">
    <location>
        <begin position="317"/>
        <end position="335"/>
    </location>
</feature>
<evidence type="ECO:0000313" key="10">
    <source>
        <dbReference type="EMBL" id="KAF2449536.1"/>
    </source>
</evidence>
<dbReference type="PANTHER" id="PTHR32361:SF9">
    <property type="entry name" value="FERRIC REDUCTASE TRANSMEMBRANE COMPONENT 3-RELATED"/>
    <property type="match status" value="1"/>
</dbReference>
<comment type="subcellular location">
    <subcellularLocation>
        <location evidence="1">Membrane</location>
        <topology evidence="1">Multi-pass membrane protein</topology>
    </subcellularLocation>
</comment>
<reference evidence="10" key="1">
    <citation type="journal article" date="2020" name="Stud. Mycol.">
        <title>101 Dothideomycetes genomes: a test case for predicting lifestyles and emergence of pathogens.</title>
        <authorList>
            <person name="Haridas S."/>
            <person name="Albert R."/>
            <person name="Binder M."/>
            <person name="Bloem J."/>
            <person name="Labutti K."/>
            <person name="Salamov A."/>
            <person name="Andreopoulos B."/>
            <person name="Baker S."/>
            <person name="Barry K."/>
            <person name="Bills G."/>
            <person name="Bluhm B."/>
            <person name="Cannon C."/>
            <person name="Castanera R."/>
            <person name="Culley D."/>
            <person name="Daum C."/>
            <person name="Ezra D."/>
            <person name="Gonzalez J."/>
            <person name="Henrissat B."/>
            <person name="Kuo A."/>
            <person name="Liang C."/>
            <person name="Lipzen A."/>
            <person name="Lutzoni F."/>
            <person name="Magnuson J."/>
            <person name="Mondo S."/>
            <person name="Nolan M."/>
            <person name="Ohm R."/>
            <person name="Pangilinan J."/>
            <person name="Park H.-J."/>
            <person name="Ramirez L."/>
            <person name="Alfaro M."/>
            <person name="Sun H."/>
            <person name="Tritt A."/>
            <person name="Yoshinaga Y."/>
            <person name="Zwiers L.-H."/>
            <person name="Turgeon B."/>
            <person name="Goodwin S."/>
            <person name="Spatafora J."/>
            <person name="Crous P."/>
            <person name="Grigoriev I."/>
        </authorList>
    </citation>
    <scope>NUCLEOTIDE SEQUENCE</scope>
    <source>
        <strain evidence="10">CBS 690.94</strain>
    </source>
</reference>
<dbReference type="InterPro" id="IPR051410">
    <property type="entry name" value="Ferric/Cupric_Reductase"/>
</dbReference>
<feature type="transmembrane region" description="Helical" evidence="8">
    <location>
        <begin position="461"/>
        <end position="481"/>
    </location>
</feature>
<dbReference type="Pfam" id="PF01794">
    <property type="entry name" value="Ferric_reduct"/>
    <property type="match status" value="1"/>
</dbReference>
<organism evidence="10 11">
    <name type="scientific">Karstenula rhodostoma CBS 690.94</name>
    <dbReference type="NCBI Taxonomy" id="1392251"/>
    <lineage>
        <taxon>Eukaryota</taxon>
        <taxon>Fungi</taxon>
        <taxon>Dikarya</taxon>
        <taxon>Ascomycota</taxon>
        <taxon>Pezizomycotina</taxon>
        <taxon>Dothideomycetes</taxon>
        <taxon>Pleosporomycetidae</taxon>
        <taxon>Pleosporales</taxon>
        <taxon>Massarineae</taxon>
        <taxon>Didymosphaeriaceae</taxon>
        <taxon>Karstenula</taxon>
    </lineage>
</organism>
<dbReference type="GO" id="GO:0006879">
    <property type="term" value="P:intracellular iron ion homeostasis"/>
    <property type="evidence" value="ECO:0007669"/>
    <property type="project" value="TreeGrafter"/>
</dbReference>
<gene>
    <name evidence="10" type="ORF">P171DRAFT_427733</name>
</gene>
<feature type="transmembrane region" description="Helical" evidence="8">
    <location>
        <begin position="255"/>
        <end position="276"/>
    </location>
</feature>
<sequence>MSEIEHVSANDLELSRSRTLARLICSHHVYHAAEAFQDRSITYCASRRVSQRSWSNIRNCFAYPGGTSDNMARLNALSAVFLLLPAAMCMDMALTNTRNGHGLIGYGINMYKPNCAFACRAAISSCTLDCSTMMEMEGMAMSMDDMMMETSAECYATDNAFLQTMAYCISQKCEGLRKWELEKYWKDNIPGTSAVQPDPKWTYQESLDKIRSAPNETVAGGDPLNQTMLVSEDDWLAIWNAQDSFEEAEGKHGKYSIIVIVTCFALPIALSFLRFVPLPNTLVTQFNAWVIDPPLWGTKQKQPLAGGLGLMPTRGQALFIGYILLINVVLSSVGYRSSQPNAWYPGSVRNEIITLVANRVGALSFANLPLLILYSSRNNILFWVTDWSHSTFLLLHRWVGGIATIQAILHSIIYLQLRIEAHTHAEESKLPYWIWGIVGTLSMSLLLPSSVLYIRHKAYELFLAWHVALSILTIVGCYYHILFRFAHQWGYEMWIWAAMAVWGFDRVLRMLRMAKNGLRSAVVTKVDDDYVRVDVPDVAATGHAYLYFPTLTWQFWENHPFSVASTATPQFVRKSKSLRDEESGSSKKDELKISTAAASSDSSTHGPAKLGLTFFLRRQGGLTQQLVSRDSLPVFVESSYGTHVDTSRFPHLVCIAGGIGITAVLPYLRSHPGSSKLYWGVRSAGIVHAIDDELLKNVDKEVFVGSRMNIREVLQEEAAYAGEGGVTILVSGPGGMADEARIVVSEIGRQGKVNMRLVDEAFSW</sequence>
<evidence type="ECO:0000256" key="3">
    <source>
        <dbReference type="ARBA" id="ARBA00022692"/>
    </source>
</evidence>
<comment type="caution">
    <text evidence="10">The sequence shown here is derived from an EMBL/GenBank/DDBJ whole genome shotgun (WGS) entry which is preliminary data.</text>
</comment>
<dbReference type="InterPro" id="IPR039261">
    <property type="entry name" value="FNR_nucleotide-bd"/>
</dbReference>
<keyword evidence="4 8" id="KW-1133">Transmembrane helix</keyword>
<dbReference type="CDD" id="cd06186">
    <property type="entry name" value="NOX_Duox_like_FAD_NADP"/>
    <property type="match status" value="1"/>
</dbReference>
<feature type="domain" description="Ferric oxidoreductase" evidence="9">
    <location>
        <begin position="361"/>
        <end position="477"/>
    </location>
</feature>
<evidence type="ECO:0000313" key="11">
    <source>
        <dbReference type="Proteomes" id="UP000799764"/>
    </source>
</evidence>
<evidence type="ECO:0000256" key="6">
    <source>
        <dbReference type="ARBA" id="ARBA00023136"/>
    </source>
</evidence>
<feature type="transmembrane region" description="Helical" evidence="8">
    <location>
        <begin position="432"/>
        <end position="454"/>
    </location>
</feature>
<dbReference type="SUPFAM" id="SSF52343">
    <property type="entry name" value="Ferredoxin reductase-like, C-terminal NADP-linked domain"/>
    <property type="match status" value="1"/>
</dbReference>
<feature type="compositionally biased region" description="Basic and acidic residues" evidence="7">
    <location>
        <begin position="577"/>
        <end position="592"/>
    </location>
</feature>
<dbReference type="SFLD" id="SFLDG01168">
    <property type="entry name" value="Ferric_reductase_subgroup_(FRE"/>
    <property type="match status" value="1"/>
</dbReference>
<evidence type="ECO:0000256" key="2">
    <source>
        <dbReference type="ARBA" id="ARBA00022448"/>
    </source>
</evidence>
<keyword evidence="5" id="KW-0406">Ion transport</keyword>
<dbReference type="AlphaFoldDB" id="A0A9P4PSD6"/>
<proteinExistence type="predicted"/>
<evidence type="ECO:0000256" key="4">
    <source>
        <dbReference type="ARBA" id="ARBA00022989"/>
    </source>
</evidence>
<dbReference type="GO" id="GO:0006826">
    <property type="term" value="P:iron ion transport"/>
    <property type="evidence" value="ECO:0007669"/>
    <property type="project" value="TreeGrafter"/>
</dbReference>
<evidence type="ECO:0000256" key="7">
    <source>
        <dbReference type="SAM" id="MobiDB-lite"/>
    </source>
</evidence>
<keyword evidence="11" id="KW-1185">Reference proteome</keyword>
<evidence type="ECO:0000256" key="5">
    <source>
        <dbReference type="ARBA" id="ARBA00023065"/>
    </source>
</evidence>
<evidence type="ECO:0000259" key="9">
    <source>
        <dbReference type="Pfam" id="PF01794"/>
    </source>
</evidence>
<keyword evidence="2" id="KW-0813">Transport</keyword>